<dbReference type="EC" id="3.4.23.36" evidence="9"/>
<comment type="function">
    <text evidence="9">This protein specifically catalyzes the removal of signal peptides from prolipoproteins.</text>
</comment>
<dbReference type="HAMAP" id="MF_00161">
    <property type="entry name" value="LspA"/>
    <property type="match status" value="1"/>
</dbReference>
<dbReference type="PANTHER" id="PTHR33695:SF1">
    <property type="entry name" value="LIPOPROTEIN SIGNAL PEPTIDASE"/>
    <property type="match status" value="1"/>
</dbReference>
<organism evidence="11 12">
    <name type="scientific">Candidatus Clostridium radicumherbarum</name>
    <dbReference type="NCBI Taxonomy" id="3381662"/>
    <lineage>
        <taxon>Bacteria</taxon>
        <taxon>Bacillati</taxon>
        <taxon>Bacillota</taxon>
        <taxon>Clostridia</taxon>
        <taxon>Eubacteriales</taxon>
        <taxon>Clostridiaceae</taxon>
        <taxon>Clostridium</taxon>
    </lineage>
</organism>
<protein>
    <recommendedName>
        <fullName evidence="9">Lipoprotein signal peptidase</fullName>
        <ecNumber evidence="9">3.4.23.36</ecNumber>
    </recommendedName>
    <alternativeName>
        <fullName evidence="9">Prolipoprotein signal peptidase</fullName>
    </alternativeName>
    <alternativeName>
        <fullName evidence="9">Signal peptidase II</fullName>
        <shortName evidence="9">SPase II</shortName>
    </alternativeName>
</protein>
<sequence>MEILIIVVGLLLDRITKIWALKSLYVNGDVVIIKNIFAFSYLENRGAAFGIFQNKVQLLSIVTSIVVLAMIFYLVKYKPKSRFLRISMAMIITGAIGNLIDRFVYKFVVDFILVHYKTVYYFPTFNVADMFVVIGTCLLALSIIRDEV</sequence>
<dbReference type="PANTHER" id="PTHR33695">
    <property type="entry name" value="LIPOPROTEIN SIGNAL PEPTIDASE"/>
    <property type="match status" value="1"/>
</dbReference>
<accession>A0ABW8TVH5</accession>
<name>A0ABW8TVH5_9CLOT</name>
<dbReference type="Proteomes" id="UP001623661">
    <property type="component" value="Unassembled WGS sequence"/>
</dbReference>
<feature type="transmembrane region" description="Helical" evidence="9">
    <location>
        <begin position="120"/>
        <end position="144"/>
    </location>
</feature>
<keyword evidence="5 9" id="KW-0064">Aspartyl protease</keyword>
<dbReference type="InterPro" id="IPR001872">
    <property type="entry name" value="Peptidase_A8"/>
</dbReference>
<evidence type="ECO:0000256" key="10">
    <source>
        <dbReference type="RuleBase" id="RU004181"/>
    </source>
</evidence>
<evidence type="ECO:0000256" key="9">
    <source>
        <dbReference type="HAMAP-Rule" id="MF_00161"/>
    </source>
</evidence>
<gene>
    <name evidence="9 11" type="primary">lspA</name>
    <name evidence="11" type="ORF">ACJDUH_16070</name>
</gene>
<evidence type="ECO:0000256" key="6">
    <source>
        <dbReference type="ARBA" id="ARBA00022801"/>
    </source>
</evidence>
<evidence type="ECO:0000313" key="11">
    <source>
        <dbReference type="EMBL" id="MFL0269594.1"/>
    </source>
</evidence>
<keyword evidence="12" id="KW-1185">Reference proteome</keyword>
<reference evidence="11 12" key="1">
    <citation type="submission" date="2024-11" db="EMBL/GenBank/DDBJ databases">
        <authorList>
            <person name="Heng Y.C."/>
            <person name="Lim A.C.H."/>
            <person name="Lee J.K.Y."/>
            <person name="Kittelmann S."/>
        </authorList>
    </citation>
    <scope>NUCLEOTIDE SEQUENCE [LARGE SCALE GENOMIC DNA]</scope>
    <source>
        <strain evidence="11 12">WILCCON 0202</strain>
    </source>
</reference>
<comment type="catalytic activity">
    <reaction evidence="9">
        <text>Release of signal peptides from bacterial membrane prolipoproteins. Hydrolyzes -Xaa-Yaa-Zaa-|-(S,diacylglyceryl)Cys-, in which Xaa is hydrophobic (preferably Leu), and Yaa (Ala or Ser) and Zaa (Gly or Ala) have small, neutral side chains.</text>
        <dbReference type="EC" id="3.4.23.36"/>
    </reaction>
</comment>
<keyword evidence="3 9" id="KW-0645">Protease</keyword>
<feature type="transmembrane region" description="Helical" evidence="9">
    <location>
        <begin position="82"/>
        <end position="100"/>
    </location>
</feature>
<feature type="transmembrane region" description="Helical" evidence="9">
    <location>
        <begin position="56"/>
        <end position="75"/>
    </location>
</feature>
<evidence type="ECO:0000256" key="8">
    <source>
        <dbReference type="ARBA" id="ARBA00023136"/>
    </source>
</evidence>
<dbReference type="PRINTS" id="PR00781">
    <property type="entry name" value="LIPOSIGPTASE"/>
</dbReference>
<evidence type="ECO:0000313" key="12">
    <source>
        <dbReference type="Proteomes" id="UP001623661"/>
    </source>
</evidence>
<comment type="pathway">
    <text evidence="9">Protein modification; lipoprotein biosynthesis (signal peptide cleavage).</text>
</comment>
<comment type="caution">
    <text evidence="9">Lacks conserved residue(s) required for the propagation of feature annotation.</text>
</comment>
<keyword evidence="8 9" id="KW-0472">Membrane</keyword>
<keyword evidence="6 9" id="KW-0378">Hydrolase</keyword>
<dbReference type="RefSeq" id="WP_406766223.1">
    <property type="nucleotide sequence ID" value="NZ_JBJHZY010000004.1"/>
</dbReference>
<dbReference type="EMBL" id="JBJHZY010000004">
    <property type="protein sequence ID" value="MFL0269594.1"/>
    <property type="molecule type" value="Genomic_DNA"/>
</dbReference>
<feature type="active site" evidence="9">
    <location>
        <position position="129"/>
    </location>
</feature>
<keyword evidence="4 9" id="KW-0812">Transmembrane</keyword>
<evidence type="ECO:0000256" key="3">
    <source>
        <dbReference type="ARBA" id="ARBA00022670"/>
    </source>
</evidence>
<comment type="subcellular location">
    <subcellularLocation>
        <location evidence="9">Cell membrane</location>
        <topology evidence="9">Multi-pass membrane protein</topology>
    </subcellularLocation>
</comment>
<dbReference type="GO" id="GO:0004190">
    <property type="term" value="F:aspartic-type endopeptidase activity"/>
    <property type="evidence" value="ECO:0007669"/>
    <property type="project" value="UniProtKB-EC"/>
</dbReference>
<dbReference type="Pfam" id="PF01252">
    <property type="entry name" value="Peptidase_A8"/>
    <property type="match status" value="1"/>
</dbReference>
<comment type="caution">
    <text evidence="11">The sequence shown here is derived from an EMBL/GenBank/DDBJ whole genome shotgun (WGS) entry which is preliminary data.</text>
</comment>
<comment type="similarity">
    <text evidence="1 9 10">Belongs to the peptidase A8 family.</text>
</comment>
<evidence type="ECO:0000256" key="7">
    <source>
        <dbReference type="ARBA" id="ARBA00022989"/>
    </source>
</evidence>
<dbReference type="NCBIfam" id="TIGR00077">
    <property type="entry name" value="lspA"/>
    <property type="match status" value="1"/>
</dbReference>
<evidence type="ECO:0000256" key="2">
    <source>
        <dbReference type="ARBA" id="ARBA00022475"/>
    </source>
</evidence>
<keyword evidence="2 9" id="KW-1003">Cell membrane</keyword>
<feature type="active site" evidence="9">
    <location>
        <position position="110"/>
    </location>
</feature>
<keyword evidence="7 9" id="KW-1133">Transmembrane helix</keyword>
<proteinExistence type="inferred from homology"/>
<evidence type="ECO:0000256" key="4">
    <source>
        <dbReference type="ARBA" id="ARBA00022692"/>
    </source>
</evidence>
<evidence type="ECO:0000256" key="5">
    <source>
        <dbReference type="ARBA" id="ARBA00022750"/>
    </source>
</evidence>
<evidence type="ECO:0000256" key="1">
    <source>
        <dbReference type="ARBA" id="ARBA00006139"/>
    </source>
</evidence>